<sequence>MKHIKFPYLTIFIILNLCISTYFLDAAELRFPNGEVFHTEFVYEDERMLVVRFKGSEYKIPKKDLEYYDLSNKGQTNHSYKIAILSLKNGSVIKGTIADKNKDEVIIKSELGFLTINKNEIKNDIPIVDERPEFPIVYLANDKLDNQTRIGGSFTYLPLFPPLGNQTPPLYGLSIFTEPAFLRFKNTYQLGFKFEYLQSTGPIKEVTSQSGYVYLHQSKTFNSNPLLDFYGIVGIGMSSLSYRFDQNNAKIGSNPSAYLELGWQGLKYGPSFYRIGWKNLCFFEIEKIHCGSGLEISGGINF</sequence>
<feature type="transmembrane region" description="Helical" evidence="1">
    <location>
        <begin position="6"/>
        <end position="24"/>
    </location>
</feature>
<keyword evidence="2" id="KW-0687">Ribonucleoprotein</keyword>
<dbReference type="GO" id="GO:0005840">
    <property type="term" value="C:ribosome"/>
    <property type="evidence" value="ECO:0007669"/>
    <property type="project" value="UniProtKB-KW"/>
</dbReference>
<proteinExistence type="predicted"/>
<dbReference type="NCBIfam" id="NF047432">
    <property type="entry name" value="LA_3334_fam"/>
    <property type="match status" value="1"/>
</dbReference>
<accession>A0A2M9Y162</accession>
<protein>
    <submittedName>
        <fullName evidence="2">30S ribosomal protein S1</fullName>
    </submittedName>
</protein>
<keyword evidence="1" id="KW-1133">Transmembrane helix</keyword>
<keyword evidence="1" id="KW-0812">Transmembrane</keyword>
<evidence type="ECO:0000256" key="1">
    <source>
        <dbReference type="SAM" id="Phobius"/>
    </source>
</evidence>
<dbReference type="OrthoDB" id="330619at2"/>
<dbReference type="RefSeq" id="WP_100791225.1">
    <property type="nucleotide sequence ID" value="NZ_NPDQ01000005.1"/>
</dbReference>
<keyword evidence="1" id="KW-0472">Membrane</keyword>
<keyword evidence="2" id="KW-0689">Ribosomal protein</keyword>
<name>A0A2M9Y162_9LEPT</name>
<gene>
    <name evidence="2" type="ORF">EHQ30_00045</name>
</gene>
<evidence type="ECO:0000313" key="2">
    <source>
        <dbReference type="EMBL" id="TGK95081.1"/>
    </source>
</evidence>
<dbReference type="EMBL" id="RQFP01000001">
    <property type="protein sequence ID" value="TGK95081.1"/>
    <property type="molecule type" value="Genomic_DNA"/>
</dbReference>
<comment type="caution">
    <text evidence="2">The sequence shown here is derived from an EMBL/GenBank/DDBJ whole genome shotgun (WGS) entry which is preliminary data.</text>
</comment>
<dbReference type="Proteomes" id="UP000297891">
    <property type="component" value="Unassembled WGS sequence"/>
</dbReference>
<evidence type="ECO:0000313" key="3">
    <source>
        <dbReference type="Proteomes" id="UP000297891"/>
    </source>
</evidence>
<reference evidence="2" key="1">
    <citation type="journal article" date="2019" name="PLoS Negl. Trop. Dis.">
        <title>Revisiting the worldwide diversity of Leptospira species in the environment.</title>
        <authorList>
            <person name="Vincent A.T."/>
            <person name="Schiettekatte O."/>
            <person name="Bourhy P."/>
            <person name="Veyrier F.J."/>
            <person name="Picardeau M."/>
        </authorList>
    </citation>
    <scope>NUCLEOTIDE SEQUENCE [LARGE SCALE GENOMIC DNA]</scope>
    <source>
        <strain evidence="2">201800277</strain>
    </source>
</reference>
<dbReference type="AlphaFoldDB" id="A0A2M9Y162"/>
<keyword evidence="3" id="KW-1185">Reference proteome</keyword>
<organism evidence="2 3">
    <name type="scientific">Leptospira brenneri</name>
    <dbReference type="NCBI Taxonomy" id="2023182"/>
    <lineage>
        <taxon>Bacteria</taxon>
        <taxon>Pseudomonadati</taxon>
        <taxon>Spirochaetota</taxon>
        <taxon>Spirochaetia</taxon>
        <taxon>Leptospirales</taxon>
        <taxon>Leptospiraceae</taxon>
        <taxon>Leptospira</taxon>
    </lineage>
</organism>